<keyword evidence="2" id="KW-1185">Reference proteome</keyword>
<reference evidence="2" key="1">
    <citation type="submission" date="2015-09" db="EMBL/GenBank/DDBJ databases">
        <authorList>
            <consortium name="Pathogen Informatics"/>
        </authorList>
    </citation>
    <scope>NUCLEOTIDE SEQUENCE [LARGE SCALE GENOMIC DNA]</scope>
    <source>
        <strain evidence="2">Lake Konstanz</strain>
    </source>
</reference>
<dbReference type="VEuPathDB" id="TriTrypDB:BSAL_39590"/>
<dbReference type="AlphaFoldDB" id="A0A0S4JRM2"/>
<protein>
    <submittedName>
        <fullName evidence="1">Uncharacterized protein</fullName>
    </submittedName>
</protein>
<dbReference type="Proteomes" id="UP000051952">
    <property type="component" value="Unassembled WGS sequence"/>
</dbReference>
<evidence type="ECO:0000313" key="2">
    <source>
        <dbReference type="Proteomes" id="UP000051952"/>
    </source>
</evidence>
<name>A0A0S4JRM2_BODSA</name>
<proteinExistence type="predicted"/>
<organism evidence="1 2">
    <name type="scientific">Bodo saltans</name>
    <name type="common">Flagellated protozoan</name>
    <dbReference type="NCBI Taxonomy" id="75058"/>
    <lineage>
        <taxon>Eukaryota</taxon>
        <taxon>Discoba</taxon>
        <taxon>Euglenozoa</taxon>
        <taxon>Kinetoplastea</taxon>
        <taxon>Metakinetoplastina</taxon>
        <taxon>Eubodonida</taxon>
        <taxon>Bodonidae</taxon>
        <taxon>Bodo</taxon>
    </lineage>
</organism>
<dbReference type="EMBL" id="CYKH01002090">
    <property type="protein sequence ID" value="CUG92833.1"/>
    <property type="molecule type" value="Genomic_DNA"/>
</dbReference>
<accession>A0A0S4JRM2</accession>
<sequence length="149" mass="16708">MDKDPSLGEHHLSCKIMMIPLCGGCPFALCGGCPFALCGGCPFALCGGCLFALCGGCPFALCGGCPFALCGGCPFPHVPSRCGFLFPFFPFSLFFKKEIPFLTMLGRSSRYRGDIDTDDLHEMTRNRLFSKKRNQEYIIRFLRYWYMFF</sequence>
<gene>
    <name evidence="1" type="ORF">BSAL_39590</name>
</gene>
<evidence type="ECO:0000313" key="1">
    <source>
        <dbReference type="EMBL" id="CUG92833.1"/>
    </source>
</evidence>